<evidence type="ECO:0000259" key="5">
    <source>
        <dbReference type="PROSITE" id="PS00036"/>
    </source>
</evidence>
<dbReference type="InterPro" id="IPR043452">
    <property type="entry name" value="BZIP46-like"/>
</dbReference>
<evidence type="ECO:0000313" key="7">
    <source>
        <dbReference type="RefSeq" id="XP_011036549.1"/>
    </source>
</evidence>
<feature type="region of interest" description="Disordered" evidence="4">
    <location>
        <begin position="19"/>
        <end position="69"/>
    </location>
</feature>
<evidence type="ECO:0000256" key="4">
    <source>
        <dbReference type="SAM" id="MobiDB-lite"/>
    </source>
</evidence>
<comment type="subcellular location">
    <subcellularLocation>
        <location evidence="1">Nucleus</location>
    </subcellularLocation>
</comment>
<dbReference type="PANTHER" id="PTHR22952:SF175">
    <property type="entry name" value="PROTEIN ABSCISIC ACID-INSENSITIVE 5"/>
    <property type="match status" value="1"/>
</dbReference>
<reference evidence="7" key="1">
    <citation type="submission" date="2025-08" db="UniProtKB">
        <authorList>
            <consortium name="RefSeq"/>
        </authorList>
    </citation>
    <scope>IDENTIFICATION</scope>
</reference>
<evidence type="ECO:0000313" key="6">
    <source>
        <dbReference type="Proteomes" id="UP000694918"/>
    </source>
</evidence>
<name>A0AAJ6XZH6_POPEU</name>
<proteinExistence type="predicted"/>
<dbReference type="GO" id="GO:0003677">
    <property type="term" value="F:DNA binding"/>
    <property type="evidence" value="ECO:0007669"/>
    <property type="project" value="UniProtKB-KW"/>
</dbReference>
<evidence type="ECO:0000256" key="3">
    <source>
        <dbReference type="ARBA" id="ARBA00023242"/>
    </source>
</evidence>
<feature type="domain" description="BZIP" evidence="5">
    <location>
        <begin position="109"/>
        <end position="124"/>
    </location>
</feature>
<dbReference type="InterPro" id="IPR004827">
    <property type="entry name" value="bZIP"/>
</dbReference>
<dbReference type="PANTHER" id="PTHR22952">
    <property type="entry name" value="CAMP-RESPONSE ELEMENT BINDING PROTEIN-RELATED"/>
    <property type="match status" value="1"/>
</dbReference>
<dbReference type="KEGG" id="peu:105134018"/>
<dbReference type="GO" id="GO:0005634">
    <property type="term" value="C:nucleus"/>
    <property type="evidence" value="ECO:0007669"/>
    <property type="project" value="UniProtKB-SubCell"/>
</dbReference>
<dbReference type="RefSeq" id="XP_011036549.1">
    <property type="nucleotide sequence ID" value="XM_011038247.1"/>
</dbReference>
<keyword evidence="3" id="KW-0539">Nucleus</keyword>
<feature type="compositionally biased region" description="Gly residues" evidence="4">
    <location>
        <begin position="41"/>
        <end position="63"/>
    </location>
</feature>
<keyword evidence="2" id="KW-0238">DNA-binding</keyword>
<sequence length="134" mass="14204">MTRLQQQVSWLDISSMAARGGDGDGGGGGVMHQGIGESSGRNGGYAGRAGNDGGYGQGHGVGMGAPPSPVSSDGMVINFDYSGNQFGMDTEGFSGRKRIIDGVVERRQRRMIKNKESAARSRARKQVPLFVYNY</sequence>
<gene>
    <name evidence="7" type="primary">LOC105134018</name>
</gene>
<dbReference type="Proteomes" id="UP000694918">
    <property type="component" value="Unplaced"/>
</dbReference>
<organism evidence="6 7">
    <name type="scientific">Populus euphratica</name>
    <name type="common">Euphrates poplar</name>
    <dbReference type="NCBI Taxonomy" id="75702"/>
    <lineage>
        <taxon>Eukaryota</taxon>
        <taxon>Viridiplantae</taxon>
        <taxon>Streptophyta</taxon>
        <taxon>Embryophyta</taxon>
        <taxon>Tracheophyta</taxon>
        <taxon>Spermatophyta</taxon>
        <taxon>Magnoliopsida</taxon>
        <taxon>eudicotyledons</taxon>
        <taxon>Gunneridae</taxon>
        <taxon>Pentapetalae</taxon>
        <taxon>rosids</taxon>
        <taxon>fabids</taxon>
        <taxon>Malpighiales</taxon>
        <taxon>Salicaceae</taxon>
        <taxon>Saliceae</taxon>
        <taxon>Populus</taxon>
    </lineage>
</organism>
<dbReference type="GO" id="GO:0003700">
    <property type="term" value="F:DNA-binding transcription factor activity"/>
    <property type="evidence" value="ECO:0007669"/>
    <property type="project" value="InterPro"/>
</dbReference>
<accession>A0AAJ6XZH6</accession>
<dbReference type="GO" id="GO:0045893">
    <property type="term" value="P:positive regulation of DNA-templated transcription"/>
    <property type="evidence" value="ECO:0007669"/>
    <property type="project" value="InterPro"/>
</dbReference>
<dbReference type="PROSITE" id="PS00036">
    <property type="entry name" value="BZIP_BASIC"/>
    <property type="match status" value="1"/>
</dbReference>
<dbReference type="AlphaFoldDB" id="A0AAJ6XZH6"/>
<keyword evidence="6" id="KW-1185">Reference proteome</keyword>
<dbReference type="GeneID" id="105134018"/>
<dbReference type="Gene3D" id="1.20.5.170">
    <property type="match status" value="1"/>
</dbReference>
<evidence type="ECO:0000256" key="1">
    <source>
        <dbReference type="ARBA" id="ARBA00004123"/>
    </source>
</evidence>
<protein>
    <submittedName>
        <fullName evidence="7">Protein ABSCISIC ACID-INSENSITIVE 5-like</fullName>
    </submittedName>
</protein>
<evidence type="ECO:0000256" key="2">
    <source>
        <dbReference type="ARBA" id="ARBA00023125"/>
    </source>
</evidence>